<protein>
    <submittedName>
        <fullName evidence="3">Helix-turn-helix domain-containing protein</fullName>
    </submittedName>
</protein>
<evidence type="ECO:0000259" key="2">
    <source>
        <dbReference type="Pfam" id="PF12728"/>
    </source>
</evidence>
<dbReference type="Pfam" id="PF12728">
    <property type="entry name" value="HTH_17"/>
    <property type="match status" value="1"/>
</dbReference>
<dbReference type="InterPro" id="IPR036388">
    <property type="entry name" value="WH-like_DNA-bd_sf"/>
</dbReference>
<gene>
    <name evidence="3" type="ORF">POF50_003265</name>
</gene>
<dbReference type="InterPro" id="IPR041657">
    <property type="entry name" value="HTH_17"/>
</dbReference>
<organism evidence="3">
    <name type="scientific">Streptantibioticus silvisoli</name>
    <dbReference type="NCBI Taxonomy" id="2705255"/>
    <lineage>
        <taxon>Bacteria</taxon>
        <taxon>Bacillati</taxon>
        <taxon>Actinomycetota</taxon>
        <taxon>Actinomycetes</taxon>
        <taxon>Kitasatosporales</taxon>
        <taxon>Streptomycetaceae</taxon>
        <taxon>Streptantibioticus</taxon>
    </lineage>
</organism>
<dbReference type="EMBL" id="JABXJJ020000003">
    <property type="protein sequence ID" value="MDI5968375.1"/>
    <property type="molecule type" value="Genomic_DNA"/>
</dbReference>
<feature type="region of interest" description="Disordered" evidence="1">
    <location>
        <begin position="68"/>
        <end position="91"/>
    </location>
</feature>
<reference evidence="3" key="1">
    <citation type="submission" date="2023-05" db="EMBL/GenBank/DDBJ databases">
        <title>Streptantibioticus silvisoli sp. nov., acidotolerant actinomycetes 1 from pine litter.</title>
        <authorList>
            <person name="Swiecimska M."/>
            <person name="Golinska P."/>
            <person name="Sangal V."/>
            <person name="Wachnowicz B."/>
            <person name="Goodfellow M."/>
        </authorList>
    </citation>
    <scope>NUCLEOTIDE SEQUENCE</scope>
    <source>
        <strain evidence="3">SL13</strain>
    </source>
</reference>
<dbReference type="SUPFAM" id="SSF46955">
    <property type="entry name" value="Putative DNA-binding domain"/>
    <property type="match status" value="1"/>
</dbReference>
<feature type="domain" description="Helix-turn-helix" evidence="2">
    <location>
        <begin position="18"/>
        <end position="68"/>
    </location>
</feature>
<accession>A0AA90H3Z2</accession>
<evidence type="ECO:0000256" key="1">
    <source>
        <dbReference type="SAM" id="MobiDB-lite"/>
    </source>
</evidence>
<proteinExistence type="predicted"/>
<dbReference type="InterPro" id="IPR009061">
    <property type="entry name" value="DNA-bd_dom_put_sf"/>
</dbReference>
<dbReference type="Gene3D" id="1.10.10.10">
    <property type="entry name" value="Winged helix-like DNA-binding domain superfamily/Winged helix DNA-binding domain"/>
    <property type="match status" value="1"/>
</dbReference>
<dbReference type="AlphaFoldDB" id="A0AA90H3Z2"/>
<name>A0AA90H3Z2_9ACTN</name>
<evidence type="ECO:0000313" key="3">
    <source>
        <dbReference type="EMBL" id="MDI5968375.1"/>
    </source>
</evidence>
<comment type="caution">
    <text evidence="3">The sequence shown here is derived from an EMBL/GenBank/DDBJ whole genome shotgun (WGS) entry which is preliminary data.</text>
</comment>
<sequence length="91" mass="10443">MNPSNARADLTNESTAAFLTLPRAAEYLGISANTLYVWRHRRQGPPSFRMGRRVMYRVSALNNWIAQQEEADSRSNPDLSPLSRKPQRRAR</sequence>